<reference evidence="2" key="1">
    <citation type="journal article" date="2021" name="IMA Fungus">
        <title>Genomic characterization of three marine fungi, including Emericellopsis atlantica sp. nov. with signatures of a generalist lifestyle and marine biomass degradation.</title>
        <authorList>
            <person name="Hagestad O.C."/>
            <person name="Hou L."/>
            <person name="Andersen J.H."/>
            <person name="Hansen E.H."/>
            <person name="Altermark B."/>
            <person name="Li C."/>
            <person name="Kuhnert E."/>
            <person name="Cox R.J."/>
            <person name="Crous P.W."/>
            <person name="Spatafora J.W."/>
            <person name="Lail K."/>
            <person name="Amirebrahimi M."/>
            <person name="Lipzen A."/>
            <person name="Pangilinan J."/>
            <person name="Andreopoulos W."/>
            <person name="Hayes R.D."/>
            <person name="Ng V."/>
            <person name="Grigoriev I.V."/>
            <person name="Jackson S.A."/>
            <person name="Sutton T.D.S."/>
            <person name="Dobson A.D.W."/>
            <person name="Rama T."/>
        </authorList>
    </citation>
    <scope>NUCLEOTIDE SEQUENCE</scope>
    <source>
        <strain evidence="2">TS7</strain>
    </source>
</reference>
<dbReference type="RefSeq" id="XP_046117483.1">
    <property type="nucleotide sequence ID" value="XM_046257688.1"/>
</dbReference>
<dbReference type="InterPro" id="IPR011042">
    <property type="entry name" value="6-blade_b-propeller_TolB-like"/>
</dbReference>
<evidence type="ECO:0008006" key="4">
    <source>
        <dbReference type="Google" id="ProtNLM"/>
    </source>
</evidence>
<dbReference type="AlphaFoldDB" id="A0A9P8CNA1"/>
<gene>
    <name evidence="2" type="ORF">F5Z01DRAFT_145038</name>
</gene>
<protein>
    <recommendedName>
        <fullName evidence="4">Serum paraoxonase/arylesterase family protein</fullName>
    </recommendedName>
</protein>
<name>A0A9P8CNA1_9HYPO</name>
<evidence type="ECO:0000313" key="2">
    <source>
        <dbReference type="EMBL" id="KAG9253559.1"/>
    </source>
</evidence>
<dbReference type="GeneID" id="70288591"/>
<proteinExistence type="predicted"/>
<dbReference type="InterPro" id="IPR051288">
    <property type="entry name" value="Serum_paraoxonase/arylesterase"/>
</dbReference>
<evidence type="ECO:0000313" key="3">
    <source>
        <dbReference type="Proteomes" id="UP000887229"/>
    </source>
</evidence>
<organism evidence="2 3">
    <name type="scientific">Emericellopsis atlantica</name>
    <dbReference type="NCBI Taxonomy" id="2614577"/>
    <lineage>
        <taxon>Eukaryota</taxon>
        <taxon>Fungi</taxon>
        <taxon>Dikarya</taxon>
        <taxon>Ascomycota</taxon>
        <taxon>Pezizomycotina</taxon>
        <taxon>Sordariomycetes</taxon>
        <taxon>Hypocreomycetidae</taxon>
        <taxon>Hypocreales</taxon>
        <taxon>Bionectriaceae</taxon>
        <taxon>Emericellopsis</taxon>
    </lineage>
</organism>
<keyword evidence="1" id="KW-0732">Signal</keyword>
<keyword evidence="3" id="KW-1185">Reference proteome</keyword>
<dbReference type="PANTHER" id="PTHR11799:SF12">
    <property type="entry name" value="PARAOXONASE-RELATED"/>
    <property type="match status" value="1"/>
</dbReference>
<feature type="signal peptide" evidence="1">
    <location>
        <begin position="1"/>
        <end position="28"/>
    </location>
</feature>
<evidence type="ECO:0000256" key="1">
    <source>
        <dbReference type="SAM" id="SignalP"/>
    </source>
</evidence>
<dbReference type="EMBL" id="MU251257">
    <property type="protein sequence ID" value="KAG9253559.1"/>
    <property type="molecule type" value="Genomic_DNA"/>
</dbReference>
<feature type="chain" id="PRO_5040486611" description="Serum paraoxonase/arylesterase family protein" evidence="1">
    <location>
        <begin position="29"/>
        <end position="431"/>
    </location>
</feature>
<sequence>MSSLASPRNLALLLLPVLIGVLYGPALQRCVSVLGVFRAPNSTVVENPAHLIYIPDTTHCEDLHYYAPANVLFSACADAAETRHGWFPPLTIFDDPVAASEATGSIRVIGAATHKAQRLTLEDFKGPLIPHGIDVVEDPDADKVPAVYIFVVNHVPNPAYVEWKRSSAHGQTPEPTNKSAPRIDIFHHLLGASSARHVRSVQHPLIATPNDILAVSPREFYVTNDHHYREGAMRIAEDVFAGATWSTTIRVLLEGAHDDDDVRANVALTGLHNNNGLGHGNTSDQVLIGSAVSGTMHLATFAPREGALEVRESIHLDSTIDNPTYFRDPYATPALDRSGYVNAGTSNGYKVVESAKDPAGLDGSMVWVTRPQGTGWDNKLLFQDDGSRIRAASVAVLVAIEPALEAGQRKAWLYVSGFVSKNILAVKIDLV</sequence>
<dbReference type="PANTHER" id="PTHR11799">
    <property type="entry name" value="PARAOXONASE"/>
    <property type="match status" value="1"/>
</dbReference>
<dbReference type="Proteomes" id="UP000887229">
    <property type="component" value="Unassembled WGS sequence"/>
</dbReference>
<dbReference type="OrthoDB" id="5307922at2759"/>
<comment type="caution">
    <text evidence="2">The sequence shown here is derived from an EMBL/GenBank/DDBJ whole genome shotgun (WGS) entry which is preliminary data.</text>
</comment>
<accession>A0A9P8CNA1</accession>
<dbReference type="Gene3D" id="2.120.10.30">
    <property type="entry name" value="TolB, C-terminal domain"/>
    <property type="match status" value="1"/>
</dbReference>